<evidence type="ECO:0000313" key="1">
    <source>
        <dbReference type="EMBL" id="KAG5639164.1"/>
    </source>
</evidence>
<reference evidence="1" key="1">
    <citation type="submission" date="2021-02" db="EMBL/GenBank/DDBJ databases">
        <authorList>
            <person name="Nieuwenhuis M."/>
            <person name="Van De Peppel L.J.J."/>
        </authorList>
    </citation>
    <scope>NUCLEOTIDE SEQUENCE</scope>
    <source>
        <strain evidence="1">D49</strain>
    </source>
</reference>
<keyword evidence="2" id="KW-1185">Reference proteome</keyword>
<dbReference type="AlphaFoldDB" id="A0A9P7K7I1"/>
<protein>
    <submittedName>
        <fullName evidence="1">Uncharacterized protein</fullName>
    </submittedName>
</protein>
<accession>A0A9P7K7I1</accession>
<dbReference type="EMBL" id="JABCKI010005729">
    <property type="protein sequence ID" value="KAG5639164.1"/>
    <property type="molecule type" value="Genomic_DNA"/>
</dbReference>
<dbReference type="Proteomes" id="UP000717328">
    <property type="component" value="Unassembled WGS sequence"/>
</dbReference>
<reference evidence="1" key="2">
    <citation type="submission" date="2021-10" db="EMBL/GenBank/DDBJ databases">
        <title>Phylogenomics reveals ancestral predisposition of the termite-cultivated fungus Termitomyces towards a domesticated lifestyle.</title>
        <authorList>
            <person name="Auxier B."/>
            <person name="Grum-Grzhimaylo A."/>
            <person name="Cardenas M.E."/>
            <person name="Lodge J.D."/>
            <person name="Laessoe T."/>
            <person name="Pedersen O."/>
            <person name="Smith M.E."/>
            <person name="Kuyper T.W."/>
            <person name="Franco-Molano E.A."/>
            <person name="Baroni T.J."/>
            <person name="Aanen D.K."/>
        </authorList>
    </citation>
    <scope>NUCLEOTIDE SEQUENCE</scope>
    <source>
        <strain evidence="1">D49</strain>
    </source>
</reference>
<name>A0A9P7K7I1_9AGAR</name>
<evidence type="ECO:0000313" key="2">
    <source>
        <dbReference type="Proteomes" id="UP000717328"/>
    </source>
</evidence>
<sequence>MVRHTTVDKPKRSYHEIPTHHGIPVDEWLRQVSNYYLVDQDAHMRQPLMVVKEIKFYKETSGVQHEFLVAQVAHQNENDFFLIRIERHRKPPCNSTNATDGSSAQNRELLLLSATSSPSSPGSIQAHDSAILNDSWPKLPKLPKFIKGDTALVYTLPFAKGNYPTLLDLIIVAERTHFYRPEYAVLDTQCFWFAIVVFKVLENIYQVSRITHRGDEHVILPVKNGGSVGPVPIQDQDPVQDAQAIQRMVKTKRDEIKAAVGIFSPSIIAPRYLTLALD</sequence>
<gene>
    <name evidence="1" type="ORF">H0H81_006068</name>
</gene>
<organism evidence="1 2">
    <name type="scientific">Sphagnurus paluster</name>
    <dbReference type="NCBI Taxonomy" id="117069"/>
    <lineage>
        <taxon>Eukaryota</taxon>
        <taxon>Fungi</taxon>
        <taxon>Dikarya</taxon>
        <taxon>Basidiomycota</taxon>
        <taxon>Agaricomycotina</taxon>
        <taxon>Agaricomycetes</taxon>
        <taxon>Agaricomycetidae</taxon>
        <taxon>Agaricales</taxon>
        <taxon>Tricholomatineae</taxon>
        <taxon>Lyophyllaceae</taxon>
        <taxon>Sphagnurus</taxon>
    </lineage>
</organism>
<dbReference type="OrthoDB" id="2993336at2759"/>
<proteinExistence type="predicted"/>
<comment type="caution">
    <text evidence="1">The sequence shown here is derived from an EMBL/GenBank/DDBJ whole genome shotgun (WGS) entry which is preliminary data.</text>
</comment>